<dbReference type="FunFam" id="3.30.70.240:FF:000007">
    <property type="entry name" value="Translation factor GUF1, mitochondrial"/>
    <property type="match status" value="1"/>
</dbReference>
<evidence type="ECO:0000256" key="8">
    <source>
        <dbReference type="ARBA" id="ARBA00023136"/>
    </source>
</evidence>
<accession>A0AAF0F475</accession>
<keyword evidence="6 9" id="KW-0496">Mitochondrion</keyword>
<evidence type="ECO:0000256" key="3">
    <source>
        <dbReference type="ARBA" id="ARBA00022792"/>
    </source>
</evidence>
<dbReference type="GeneID" id="85224570"/>
<evidence type="ECO:0000259" key="10">
    <source>
        <dbReference type="PROSITE" id="PS51722"/>
    </source>
</evidence>
<dbReference type="InterPro" id="IPR035647">
    <property type="entry name" value="EFG_III/V"/>
</dbReference>
<dbReference type="NCBIfam" id="TIGR00231">
    <property type="entry name" value="small_GTP"/>
    <property type="match status" value="1"/>
</dbReference>
<dbReference type="GO" id="GO:0005743">
    <property type="term" value="C:mitochondrial inner membrane"/>
    <property type="evidence" value="ECO:0007669"/>
    <property type="project" value="UniProtKB-SubCell"/>
</dbReference>
<comment type="subcellular location">
    <subcellularLocation>
        <location evidence="9">Mitochondrion inner membrane</location>
        <topology evidence="9">Peripheral membrane protein</topology>
        <orientation evidence="9">Matrix side</orientation>
    </subcellularLocation>
</comment>
<dbReference type="GO" id="GO:0045727">
    <property type="term" value="P:positive regulation of translation"/>
    <property type="evidence" value="ECO:0007669"/>
    <property type="project" value="UniProtKB-UniRule"/>
</dbReference>
<comment type="similarity">
    <text evidence="9">Belongs to the GTP-binding elongation factor family. LepA subfamily.</text>
</comment>
<name>A0AAF0F475_9BASI</name>
<dbReference type="PROSITE" id="PS00301">
    <property type="entry name" value="G_TR_1"/>
    <property type="match status" value="1"/>
</dbReference>
<dbReference type="GO" id="GO:0006412">
    <property type="term" value="P:translation"/>
    <property type="evidence" value="ECO:0007669"/>
    <property type="project" value="UniProtKB-KW"/>
</dbReference>
<dbReference type="Gene3D" id="3.30.70.240">
    <property type="match status" value="1"/>
</dbReference>
<dbReference type="GO" id="GO:0003924">
    <property type="term" value="F:GTPase activity"/>
    <property type="evidence" value="ECO:0007669"/>
    <property type="project" value="UniProtKB-UniRule"/>
</dbReference>
<dbReference type="GO" id="GO:0005759">
    <property type="term" value="C:mitochondrial matrix"/>
    <property type="evidence" value="ECO:0007669"/>
    <property type="project" value="UniProtKB-UniRule"/>
</dbReference>
<evidence type="ECO:0000256" key="1">
    <source>
        <dbReference type="ARBA" id="ARBA00005454"/>
    </source>
</evidence>
<dbReference type="InterPro" id="IPR000795">
    <property type="entry name" value="T_Tr_GTP-bd_dom"/>
</dbReference>
<dbReference type="PANTHER" id="PTHR43512">
    <property type="entry name" value="TRANSLATION FACTOR GUF1-RELATED"/>
    <property type="match status" value="1"/>
</dbReference>
<keyword evidence="5 9" id="KW-0648">Protein biosynthesis</keyword>
<dbReference type="AlphaFoldDB" id="A0AAF0F475"/>
<dbReference type="InterPro" id="IPR035654">
    <property type="entry name" value="LepA_IV"/>
</dbReference>
<keyword evidence="2 9" id="KW-0547">Nucleotide-binding</keyword>
<dbReference type="RefSeq" id="XP_060120870.1">
    <property type="nucleotide sequence ID" value="XM_060264887.1"/>
</dbReference>
<keyword evidence="3 9" id="KW-0999">Mitochondrion inner membrane</keyword>
<dbReference type="InterPro" id="IPR009000">
    <property type="entry name" value="Transl_B-barrel_sf"/>
</dbReference>
<dbReference type="InterPro" id="IPR013842">
    <property type="entry name" value="LepA_CTD"/>
</dbReference>
<dbReference type="PANTHER" id="PTHR43512:SF7">
    <property type="entry name" value="TRANSLATION FACTOR GUF1, MITOCHONDRIAL"/>
    <property type="match status" value="1"/>
</dbReference>
<dbReference type="GO" id="GO:0005525">
    <property type="term" value="F:GTP binding"/>
    <property type="evidence" value="ECO:0007669"/>
    <property type="project" value="UniProtKB-UniRule"/>
</dbReference>
<dbReference type="SUPFAM" id="SSF50447">
    <property type="entry name" value="Translation proteins"/>
    <property type="match status" value="1"/>
</dbReference>
<dbReference type="FunFam" id="2.40.30.10:FF:000015">
    <property type="entry name" value="Translation factor GUF1, mitochondrial"/>
    <property type="match status" value="1"/>
</dbReference>
<protein>
    <submittedName>
        <fullName evidence="11">Translation factor guf1 mitochondrial</fullName>
    </submittedName>
</protein>
<sequence>MAGVRGVQRIALLGAHLARPAACSAPRRLFHACCVVSVPKKEIAFDTFETRTFSIIAHIDHGKSTLADRLLEQTHTIPSDGSNKQVLDKLKVERERGITVKSQAVSMVYKDPAREAERLPPILLNLIDTPGHVDFAYEVRRSLSVCQSALLVVDATQGIQAQTISVYKIAKQCGVTIIPVLNKVDLPASDPERCVGQLSDMLGMDMSDPANAPLLVSAKTGKGVPAVLHALVERTPPLPGVDGVSLEQRGLKGFRALVFDSWYDKYRGVIALVSITDGAVKKGDTVASHHTGKRYEVLDLGVNNPEPISTLILRKGQVGWMITNMKDTAEANIGDTFYRAGEQVPALPGFRPALPTVFAGIFPTDKSDFLKLEDAIQRLAINDRSITMQRESMTALGQGYRLGFLGTLHLDVFRQRLEDEYGHEILVTTPTVPFRITYRDGTQTLCSNPVEFPDESIRKTHVELMEEPYVVGSLVCPEEYTGAMMELCAEHRGEQIDIEFSSGGASQVHMEYQLPLAEVVTDFFDKLKSRSSGFASFDYEDGDYHKSDLVKLRFLVASSPVDALELVLHRSKASYFGRLWVQRLKSAIPRQQFEIKIQAVVGSKVLASETVRAYRKDVTAGLYGGHYERKLKHLNKQKEGKKRLKAMSLGRVQVPQQAFMEILDTRQKRE</sequence>
<dbReference type="SUPFAM" id="SSF52540">
    <property type="entry name" value="P-loop containing nucleoside triphosphate hydrolases"/>
    <property type="match status" value="1"/>
</dbReference>
<dbReference type="Pfam" id="PF06421">
    <property type="entry name" value="LepA_C"/>
    <property type="match status" value="1"/>
</dbReference>
<dbReference type="EMBL" id="CP119958">
    <property type="protein sequence ID" value="WFD37973.1"/>
    <property type="molecule type" value="Genomic_DNA"/>
</dbReference>
<dbReference type="Pfam" id="PF00009">
    <property type="entry name" value="GTP_EFTU"/>
    <property type="match status" value="1"/>
</dbReference>
<dbReference type="InterPro" id="IPR000640">
    <property type="entry name" value="EFG_V-like"/>
</dbReference>
<dbReference type="InterPro" id="IPR027417">
    <property type="entry name" value="P-loop_NTPase"/>
</dbReference>
<evidence type="ECO:0000313" key="11">
    <source>
        <dbReference type="EMBL" id="WFD37973.1"/>
    </source>
</evidence>
<evidence type="ECO:0000256" key="2">
    <source>
        <dbReference type="ARBA" id="ARBA00022741"/>
    </source>
</evidence>
<evidence type="ECO:0000256" key="4">
    <source>
        <dbReference type="ARBA" id="ARBA00022801"/>
    </source>
</evidence>
<dbReference type="NCBIfam" id="TIGR01393">
    <property type="entry name" value="lepA"/>
    <property type="match status" value="1"/>
</dbReference>
<dbReference type="CDD" id="cd03709">
    <property type="entry name" value="lepA_C"/>
    <property type="match status" value="1"/>
</dbReference>
<reference evidence="11" key="1">
    <citation type="submission" date="2023-03" db="EMBL/GenBank/DDBJ databases">
        <title>Mating type loci evolution in Malassezia.</title>
        <authorList>
            <person name="Coelho M.A."/>
        </authorList>
    </citation>
    <scope>NUCLEOTIDE SEQUENCE</scope>
    <source>
        <strain evidence="11">CBS 9431</strain>
    </source>
</reference>
<comment type="similarity">
    <text evidence="1">Belongs to the TRAFAC class translation factor GTPase superfamily. Classic translation factor GTPase family. LepA subfamily.</text>
</comment>
<dbReference type="InterPro" id="IPR006297">
    <property type="entry name" value="EF-4"/>
</dbReference>
<evidence type="ECO:0000256" key="9">
    <source>
        <dbReference type="HAMAP-Rule" id="MF_03137"/>
    </source>
</evidence>
<dbReference type="Pfam" id="PF00679">
    <property type="entry name" value="EFG_C"/>
    <property type="match status" value="1"/>
</dbReference>
<dbReference type="SUPFAM" id="SSF54980">
    <property type="entry name" value="EF-G C-terminal domain-like"/>
    <property type="match status" value="2"/>
</dbReference>
<dbReference type="PROSITE" id="PS51722">
    <property type="entry name" value="G_TR_2"/>
    <property type="match status" value="1"/>
</dbReference>
<feature type="domain" description="Tr-type G" evidence="10">
    <location>
        <begin position="48"/>
        <end position="239"/>
    </location>
</feature>
<evidence type="ECO:0000256" key="7">
    <source>
        <dbReference type="ARBA" id="ARBA00023134"/>
    </source>
</evidence>
<feature type="binding site" evidence="9">
    <location>
        <begin position="182"/>
        <end position="185"/>
    </location>
    <ligand>
        <name>GTP</name>
        <dbReference type="ChEBI" id="CHEBI:37565"/>
    </ligand>
</feature>
<keyword evidence="7 9" id="KW-0342">GTP-binding</keyword>
<comment type="catalytic activity">
    <reaction evidence="9">
        <text>GTP + H2O = GDP + phosphate + H(+)</text>
        <dbReference type="Rhea" id="RHEA:19669"/>
        <dbReference type="ChEBI" id="CHEBI:15377"/>
        <dbReference type="ChEBI" id="CHEBI:15378"/>
        <dbReference type="ChEBI" id="CHEBI:37565"/>
        <dbReference type="ChEBI" id="CHEBI:43474"/>
        <dbReference type="ChEBI" id="CHEBI:58189"/>
        <dbReference type="EC" id="3.6.5.n1"/>
    </reaction>
</comment>
<dbReference type="Gene3D" id="3.30.70.2570">
    <property type="entry name" value="Elongation factor 4, C-terminal domain"/>
    <property type="match status" value="1"/>
</dbReference>
<dbReference type="GO" id="GO:0097177">
    <property type="term" value="F:mitochondrial ribosome binding"/>
    <property type="evidence" value="ECO:0007669"/>
    <property type="project" value="TreeGrafter"/>
</dbReference>
<evidence type="ECO:0000313" key="12">
    <source>
        <dbReference type="Proteomes" id="UP001217754"/>
    </source>
</evidence>
<organism evidence="11 12">
    <name type="scientific">Malassezia japonica</name>
    <dbReference type="NCBI Taxonomy" id="223818"/>
    <lineage>
        <taxon>Eukaryota</taxon>
        <taxon>Fungi</taxon>
        <taxon>Dikarya</taxon>
        <taxon>Basidiomycota</taxon>
        <taxon>Ustilaginomycotina</taxon>
        <taxon>Malasseziomycetes</taxon>
        <taxon>Malasseziales</taxon>
        <taxon>Malasseziaceae</taxon>
        <taxon>Malassezia</taxon>
    </lineage>
</organism>
<keyword evidence="4 9" id="KW-0378">Hydrolase</keyword>
<dbReference type="InterPro" id="IPR005225">
    <property type="entry name" value="Small_GTP-bd"/>
</dbReference>
<dbReference type="FunFam" id="3.30.70.870:FF:000004">
    <property type="entry name" value="Translation factor GUF1, mitochondrial"/>
    <property type="match status" value="1"/>
</dbReference>
<evidence type="ECO:0000256" key="5">
    <source>
        <dbReference type="ARBA" id="ARBA00022917"/>
    </source>
</evidence>
<dbReference type="FunFam" id="3.30.70.2570:FF:000001">
    <property type="entry name" value="Translation factor GUF1, mitochondrial"/>
    <property type="match status" value="1"/>
</dbReference>
<dbReference type="CDD" id="cd01890">
    <property type="entry name" value="LepA"/>
    <property type="match status" value="1"/>
</dbReference>
<feature type="binding site" evidence="9">
    <location>
        <begin position="128"/>
        <end position="132"/>
    </location>
    <ligand>
        <name>GTP</name>
        <dbReference type="ChEBI" id="CHEBI:37565"/>
    </ligand>
</feature>
<dbReference type="InterPro" id="IPR031157">
    <property type="entry name" value="G_TR_CS"/>
</dbReference>
<dbReference type="Gene3D" id="3.40.50.300">
    <property type="entry name" value="P-loop containing nucleotide triphosphate hydrolases"/>
    <property type="match status" value="1"/>
</dbReference>
<dbReference type="PRINTS" id="PR00315">
    <property type="entry name" value="ELONGATNFCT"/>
</dbReference>
<feature type="binding site" evidence="9">
    <location>
        <begin position="57"/>
        <end position="64"/>
    </location>
    <ligand>
        <name>GTP</name>
        <dbReference type="ChEBI" id="CHEBI:37565"/>
    </ligand>
</feature>
<dbReference type="InterPro" id="IPR038363">
    <property type="entry name" value="LepA_C_sf"/>
</dbReference>
<gene>
    <name evidence="11" type="primary">GUF1</name>
    <name evidence="11" type="ORF">MJAP1_000921</name>
</gene>
<dbReference type="CDD" id="cd03699">
    <property type="entry name" value="EF4_II"/>
    <property type="match status" value="1"/>
</dbReference>
<dbReference type="Gene3D" id="2.40.30.10">
    <property type="entry name" value="Translation factors"/>
    <property type="match status" value="1"/>
</dbReference>
<proteinExistence type="inferred from homology"/>
<dbReference type="Proteomes" id="UP001217754">
    <property type="component" value="Chromosome 1"/>
</dbReference>
<keyword evidence="12" id="KW-1185">Reference proteome</keyword>
<dbReference type="Gene3D" id="3.30.70.870">
    <property type="entry name" value="Elongation Factor G (Translational Gtpase), domain 3"/>
    <property type="match status" value="1"/>
</dbReference>
<comment type="function">
    <text evidence="9">Promotes mitochondrial protein synthesis. May act as a fidelity factor of the translation reaction, by catalyzing a one-codon backward translocation of tRNAs on improperly translocated ribosomes. Binds to mitochondrial ribosomes in a GTP-dependent manner.</text>
</comment>
<dbReference type="HAMAP" id="MF_00071">
    <property type="entry name" value="LepA"/>
    <property type="match status" value="1"/>
</dbReference>
<keyword evidence="8 9" id="KW-0472">Membrane</keyword>
<evidence type="ECO:0000256" key="6">
    <source>
        <dbReference type="ARBA" id="ARBA00023128"/>
    </source>
</evidence>